<dbReference type="GO" id="GO:0005886">
    <property type="term" value="C:plasma membrane"/>
    <property type="evidence" value="ECO:0007669"/>
    <property type="project" value="TreeGrafter"/>
</dbReference>
<feature type="region of interest" description="Disordered" evidence="4">
    <location>
        <begin position="406"/>
        <end position="427"/>
    </location>
</feature>
<dbReference type="SUPFAM" id="SSF52172">
    <property type="entry name" value="CheY-like"/>
    <property type="match status" value="1"/>
</dbReference>
<gene>
    <name evidence="7" type="ORF">DFP88_10748</name>
</gene>
<dbReference type="InterPro" id="IPR011006">
    <property type="entry name" value="CheY-like_superfamily"/>
</dbReference>
<dbReference type="PROSITE" id="PS50110">
    <property type="entry name" value="RESPONSE_REGULATORY"/>
    <property type="match status" value="1"/>
</dbReference>
<feature type="compositionally biased region" description="Pro residues" evidence="4">
    <location>
        <begin position="491"/>
        <end position="520"/>
    </location>
</feature>
<dbReference type="EMBL" id="QJTE01000007">
    <property type="protein sequence ID" value="PYE81258.1"/>
    <property type="molecule type" value="Genomic_DNA"/>
</dbReference>
<dbReference type="CDD" id="cd01949">
    <property type="entry name" value="GGDEF"/>
    <property type="match status" value="1"/>
</dbReference>
<evidence type="ECO:0000259" key="5">
    <source>
        <dbReference type="PROSITE" id="PS50110"/>
    </source>
</evidence>
<name>A0A318T425_9RHOB</name>
<dbReference type="InterPro" id="IPR001789">
    <property type="entry name" value="Sig_transdc_resp-reg_receiver"/>
</dbReference>
<dbReference type="EC" id="2.7.7.65" evidence="1"/>
<protein>
    <recommendedName>
        <fullName evidence="1">diguanylate cyclase</fullName>
        <ecNumber evidence="1">2.7.7.65</ecNumber>
    </recommendedName>
</protein>
<dbReference type="GO" id="GO:0052621">
    <property type="term" value="F:diguanylate cyclase activity"/>
    <property type="evidence" value="ECO:0007669"/>
    <property type="project" value="UniProtKB-EC"/>
</dbReference>
<accession>A0A318T425</accession>
<evidence type="ECO:0000256" key="1">
    <source>
        <dbReference type="ARBA" id="ARBA00012528"/>
    </source>
</evidence>
<dbReference type="Pfam" id="PF00072">
    <property type="entry name" value="Response_reg"/>
    <property type="match status" value="1"/>
</dbReference>
<evidence type="ECO:0000256" key="2">
    <source>
        <dbReference type="ARBA" id="ARBA00034247"/>
    </source>
</evidence>
<feature type="domain" description="Response regulatory" evidence="5">
    <location>
        <begin position="4"/>
        <end position="127"/>
    </location>
</feature>
<dbReference type="InterPro" id="IPR043128">
    <property type="entry name" value="Rev_trsase/Diguanyl_cyclase"/>
</dbReference>
<dbReference type="Gene3D" id="3.40.50.2300">
    <property type="match status" value="1"/>
</dbReference>
<dbReference type="InterPro" id="IPR029787">
    <property type="entry name" value="Nucleotide_cyclase"/>
</dbReference>
<organism evidence="7 8">
    <name type="scientific">Pseudoroseicyclus aestuarii</name>
    <dbReference type="NCBI Taxonomy" id="1795041"/>
    <lineage>
        <taxon>Bacteria</taxon>
        <taxon>Pseudomonadati</taxon>
        <taxon>Pseudomonadota</taxon>
        <taxon>Alphaproteobacteria</taxon>
        <taxon>Rhodobacterales</taxon>
        <taxon>Paracoccaceae</taxon>
        <taxon>Pseudoroseicyclus</taxon>
    </lineage>
</organism>
<dbReference type="SMART" id="SM00267">
    <property type="entry name" value="GGDEF"/>
    <property type="match status" value="1"/>
</dbReference>
<dbReference type="RefSeq" id="WP_110815483.1">
    <property type="nucleotide sequence ID" value="NZ_QJTE01000007.1"/>
</dbReference>
<dbReference type="GO" id="GO:1902201">
    <property type="term" value="P:negative regulation of bacterial-type flagellum-dependent cell motility"/>
    <property type="evidence" value="ECO:0007669"/>
    <property type="project" value="TreeGrafter"/>
</dbReference>
<feature type="domain" description="GGDEF" evidence="6">
    <location>
        <begin position="325"/>
        <end position="475"/>
    </location>
</feature>
<comment type="caution">
    <text evidence="3">Lacks conserved residue(s) required for the propagation of feature annotation.</text>
</comment>
<dbReference type="NCBIfam" id="TIGR00254">
    <property type="entry name" value="GGDEF"/>
    <property type="match status" value="1"/>
</dbReference>
<keyword evidence="8" id="KW-1185">Reference proteome</keyword>
<dbReference type="PANTHER" id="PTHR45138">
    <property type="entry name" value="REGULATORY COMPONENTS OF SENSORY TRANSDUCTION SYSTEM"/>
    <property type="match status" value="1"/>
</dbReference>
<evidence type="ECO:0000259" key="6">
    <source>
        <dbReference type="PROSITE" id="PS50887"/>
    </source>
</evidence>
<proteinExistence type="predicted"/>
<reference evidence="7 8" key="1">
    <citation type="submission" date="2018-06" db="EMBL/GenBank/DDBJ databases">
        <title>Genomic Encyclopedia of Type Strains, Phase III (KMG-III): the genomes of soil and plant-associated and newly described type strains.</title>
        <authorList>
            <person name="Whitman W."/>
        </authorList>
    </citation>
    <scope>NUCLEOTIDE SEQUENCE [LARGE SCALE GENOMIC DNA]</scope>
    <source>
        <strain evidence="7 8">CECT 9025</strain>
    </source>
</reference>
<dbReference type="InterPro" id="IPR000160">
    <property type="entry name" value="GGDEF_dom"/>
</dbReference>
<dbReference type="PROSITE" id="PS50887">
    <property type="entry name" value="GGDEF"/>
    <property type="match status" value="1"/>
</dbReference>
<dbReference type="OrthoDB" id="9812260at2"/>
<dbReference type="Pfam" id="PF00990">
    <property type="entry name" value="GGDEF"/>
    <property type="match status" value="1"/>
</dbReference>
<dbReference type="Gene3D" id="3.30.70.270">
    <property type="match status" value="1"/>
</dbReference>
<dbReference type="SUPFAM" id="SSF55073">
    <property type="entry name" value="Nucleotide cyclase"/>
    <property type="match status" value="1"/>
</dbReference>
<dbReference type="AlphaFoldDB" id="A0A318T425"/>
<dbReference type="GO" id="GO:0043709">
    <property type="term" value="P:cell adhesion involved in single-species biofilm formation"/>
    <property type="evidence" value="ECO:0007669"/>
    <property type="project" value="TreeGrafter"/>
</dbReference>
<dbReference type="GO" id="GO:0000160">
    <property type="term" value="P:phosphorelay signal transduction system"/>
    <property type="evidence" value="ECO:0007669"/>
    <property type="project" value="InterPro"/>
</dbReference>
<dbReference type="FunFam" id="3.30.70.270:FF:000001">
    <property type="entry name" value="Diguanylate cyclase domain protein"/>
    <property type="match status" value="1"/>
</dbReference>
<dbReference type="Proteomes" id="UP000248311">
    <property type="component" value="Unassembled WGS sequence"/>
</dbReference>
<dbReference type="SMART" id="SM00448">
    <property type="entry name" value="REC"/>
    <property type="match status" value="1"/>
</dbReference>
<feature type="compositionally biased region" description="Low complexity" evidence="4">
    <location>
        <begin position="478"/>
        <end position="487"/>
    </location>
</feature>
<sequence>MSGRILIVDSSSASRILCRTALHDASYDCHGCHSLGDAEAAVERSSFDVLIMEIPVGDAPLRQAVAFCRRIAARQQTRDLPVLVIGGAENLAPGGPTRAALLEAGAAELMTRPVDPALLQARIRGLMRARTVSSEMRMAEETRVSLGFAEGAADLSGPARTILLSRAAEGDRRALAATLPGRVECHPPFADLGAAGEVDLVVLDGRPESAHPVEELFRVTVDLRSRLETRHAQQLVVVPRRESWAAAMLLDLGADDHIDEAAAGPEIALRARRLLTRKARADRLRRGMMEGLQAAATDPLTGLHNRRYALPHLDRLARHAHDARQELAVLVLDIDHFKRINDARGHAAGDAVLAGLSRRLRDALRPADLLARLGGEEFLIALPATGEVAAMEIAERLRSLVEQDPFPVAGEDHHDPGTAGPGDAGQPAAVTLSIGVALQRPTSPAATADRLVERADAALYEAKRRGRNTWCLWKEAAAETPAPAPTECDGPSPPGAHLPDRNGPPAPEEAPLSPPPASAR</sequence>
<evidence type="ECO:0000313" key="7">
    <source>
        <dbReference type="EMBL" id="PYE81258.1"/>
    </source>
</evidence>
<dbReference type="PANTHER" id="PTHR45138:SF9">
    <property type="entry name" value="DIGUANYLATE CYCLASE DGCM-RELATED"/>
    <property type="match status" value="1"/>
</dbReference>
<comment type="caution">
    <text evidence="7">The sequence shown here is derived from an EMBL/GenBank/DDBJ whole genome shotgun (WGS) entry which is preliminary data.</text>
</comment>
<dbReference type="InterPro" id="IPR050469">
    <property type="entry name" value="Diguanylate_Cyclase"/>
</dbReference>
<evidence type="ECO:0000256" key="3">
    <source>
        <dbReference type="PROSITE-ProRule" id="PRU00169"/>
    </source>
</evidence>
<feature type="region of interest" description="Disordered" evidence="4">
    <location>
        <begin position="478"/>
        <end position="520"/>
    </location>
</feature>
<evidence type="ECO:0000313" key="8">
    <source>
        <dbReference type="Proteomes" id="UP000248311"/>
    </source>
</evidence>
<evidence type="ECO:0000256" key="4">
    <source>
        <dbReference type="SAM" id="MobiDB-lite"/>
    </source>
</evidence>
<comment type="catalytic activity">
    <reaction evidence="2">
        <text>2 GTP = 3',3'-c-di-GMP + 2 diphosphate</text>
        <dbReference type="Rhea" id="RHEA:24898"/>
        <dbReference type="ChEBI" id="CHEBI:33019"/>
        <dbReference type="ChEBI" id="CHEBI:37565"/>
        <dbReference type="ChEBI" id="CHEBI:58805"/>
        <dbReference type="EC" id="2.7.7.65"/>
    </reaction>
</comment>